<feature type="domain" description="Rad50/SbcC-type AAA" evidence="2">
    <location>
        <begin position="5"/>
        <end position="259"/>
    </location>
</feature>
<dbReference type="Gene3D" id="3.40.50.300">
    <property type="entry name" value="P-loop containing nucleotide triphosphate hydrolases"/>
    <property type="match status" value="2"/>
</dbReference>
<name>A0A4R1XT18_ACICA</name>
<evidence type="ECO:0000259" key="2">
    <source>
        <dbReference type="Pfam" id="PF13476"/>
    </source>
</evidence>
<feature type="coiled-coil region" evidence="1">
    <location>
        <begin position="860"/>
        <end position="962"/>
    </location>
</feature>
<dbReference type="GO" id="GO:0004527">
    <property type="term" value="F:exonuclease activity"/>
    <property type="evidence" value="ECO:0007669"/>
    <property type="project" value="UniProtKB-KW"/>
</dbReference>
<dbReference type="Pfam" id="PF13476">
    <property type="entry name" value="AAA_23"/>
    <property type="match status" value="1"/>
</dbReference>
<evidence type="ECO:0000256" key="1">
    <source>
        <dbReference type="SAM" id="Coils"/>
    </source>
</evidence>
<dbReference type="InterPro" id="IPR027417">
    <property type="entry name" value="P-loop_NTPase"/>
</dbReference>
<proteinExistence type="predicted"/>
<dbReference type="PANTHER" id="PTHR32114:SF2">
    <property type="entry name" value="ABC TRANSPORTER ABCH.3"/>
    <property type="match status" value="1"/>
</dbReference>
<keyword evidence="4" id="KW-1185">Reference proteome</keyword>
<keyword evidence="3" id="KW-0269">Exonuclease</keyword>
<accession>A0A4R1XT18</accession>
<sequence length="1200" mass="137448">MKILSIRLKNLASLAGEHFIDFESDPLASAGLIAIVGKTGAGKSTILDAMCLALFNKVPRLKDSDGKLLDVDGSELAANSPLTVLRRGSAHGFAELCFVAQDQKRYLARWEIKRARENPTGKLQSVQRYLKCLTDAVVIADKTKAVEEQIKLITQLSFEQFTRAVLLAQSEVTAFLKARDNERGELLEYLTNSNIFGRIGELAFRKTAEIAKQRKQLEDVLGHVEMLSEDQVTALNQQHQQASTTVNQLQLEKTLFEQQQLWYLQLQKIQLDTSAKQQHYDLQQHAHQQMATQRSQLQRLEQFSAIRPMVFQQQQQRQSHLQLQPQIQQRQTQFDQLSQQFSQESQHYHHTEQQLIQAQHFDQKFQSELKQLRHCIEKRDFIKDEYQKAKSKLSELQGTEQPLLEQQQQLQLQQQHLDQQHRQLTEQLQNSQHFAPLDQGLEVHIRQLQQFIPDYLQIERQLGDPVQAQSKLQHATQQNADFQAQWGSLQAIEKTLEQQRSQREVQLSQANQLLLIQQQLKHYQQRHLASDQLQQQQQQLNTQLIQLQTDHQSAEAHYHSSKTERVRLQQVLEQQRLLHSENIEQLRAALQPDQACLVCGSTEHPYRDHQALISKALFELQQQQLQQAETSEHTALQQWQSSQQALSKCNTSLEQYTLQLEGLNSELQQLKQQWHLQLQSCAAAPQFDPTQDLTAAQLNQLDQTIECVQQQVQQLEASILQQNQVIKTQQLCAAELQQLQQLFAAATQRVSQVEHILQYHPASPERASLSQAAIAETVLLQLQQRAEQVSQLLLWQKQLQQQQQQLSLLLANQQHLSTQIADQQRLLEGIAAEGSQNTSAAMQLITTMTGIAESKPNEWLLQHDQHLQQAQADYQQAKQHYEASRLKFEAQKNQLEQLQSQSLRYQQQISQSNQDIEDWLKQQPEFSAPDLDQLIQISSSQEQQLRAELQQTERLLGEAAAALHTMQAQLSEHQLQQPEVSIDELQIKIANNLQALELHTAQRDQFKLQLELHQQSLAKQKQFAEQILVIQQQEHRWSKISGLMGDATGKKFRDYAQQYHLDILIEYANQQLEMLSQRYTLKRLDNSLSLAIIDHDMDGETRSVSSLSGGESFLTALALSLAIANMASGSMKIESLFIDEGFGTLDASSLHMVMNALDQLQSQGRKVVLISHIQDMHERIPVQIQVNPRGAGASSIEVVG</sequence>
<keyword evidence="3" id="KW-0540">Nuclease</keyword>
<dbReference type="SUPFAM" id="SSF52540">
    <property type="entry name" value="P-loop containing nucleoside triphosphate hydrolases"/>
    <property type="match status" value="2"/>
</dbReference>
<reference evidence="3 4" key="1">
    <citation type="submission" date="2019-03" db="EMBL/GenBank/DDBJ databases">
        <title>Genomic analyses of the natural microbiome of Caenorhabditis elegans.</title>
        <authorList>
            <person name="Samuel B."/>
        </authorList>
    </citation>
    <scope>NUCLEOTIDE SEQUENCE [LARGE SCALE GENOMIC DNA]</scope>
    <source>
        <strain evidence="3 4">JUb89</strain>
    </source>
</reference>
<dbReference type="Proteomes" id="UP000294963">
    <property type="component" value="Unassembled WGS sequence"/>
</dbReference>
<dbReference type="AlphaFoldDB" id="A0A4R1XT18"/>
<comment type="caution">
    <text evidence="3">The sequence shown here is derived from an EMBL/GenBank/DDBJ whole genome shotgun (WGS) entry which is preliminary data.</text>
</comment>
<dbReference type="GO" id="GO:0006302">
    <property type="term" value="P:double-strand break repair"/>
    <property type="evidence" value="ECO:0007669"/>
    <property type="project" value="InterPro"/>
</dbReference>
<protein>
    <submittedName>
        <fullName evidence="3">Exonuclease SbcC</fullName>
    </submittedName>
</protein>
<dbReference type="OrthoDB" id="9795626at2"/>
<evidence type="ECO:0000313" key="4">
    <source>
        <dbReference type="Proteomes" id="UP000294963"/>
    </source>
</evidence>
<feature type="coiled-coil region" evidence="1">
    <location>
        <begin position="646"/>
        <end position="673"/>
    </location>
</feature>
<feature type="coiled-coil region" evidence="1">
    <location>
        <begin position="489"/>
        <end position="550"/>
    </location>
</feature>
<keyword evidence="3" id="KW-0378">Hydrolase</keyword>
<feature type="coiled-coil region" evidence="1">
    <location>
        <begin position="379"/>
        <end position="427"/>
    </location>
</feature>
<dbReference type="GO" id="GO:0016887">
    <property type="term" value="F:ATP hydrolysis activity"/>
    <property type="evidence" value="ECO:0007669"/>
    <property type="project" value="InterPro"/>
</dbReference>
<dbReference type="PANTHER" id="PTHR32114">
    <property type="entry name" value="ABC TRANSPORTER ABCH.3"/>
    <property type="match status" value="1"/>
</dbReference>
<dbReference type="EMBL" id="SLVJ01000008">
    <property type="protein sequence ID" value="TCM67554.1"/>
    <property type="molecule type" value="Genomic_DNA"/>
</dbReference>
<keyword evidence="1" id="KW-0175">Coiled coil</keyword>
<gene>
    <name evidence="3" type="ORF">EC844_10871</name>
</gene>
<feature type="coiled-coil region" evidence="1">
    <location>
        <begin position="698"/>
        <end position="725"/>
    </location>
</feature>
<dbReference type="InterPro" id="IPR038729">
    <property type="entry name" value="Rad50/SbcC_AAA"/>
</dbReference>
<evidence type="ECO:0000313" key="3">
    <source>
        <dbReference type="EMBL" id="TCM67554.1"/>
    </source>
</evidence>
<organism evidence="3 4">
    <name type="scientific">Acinetobacter calcoaceticus</name>
    <dbReference type="NCBI Taxonomy" id="471"/>
    <lineage>
        <taxon>Bacteria</taxon>
        <taxon>Pseudomonadati</taxon>
        <taxon>Pseudomonadota</taxon>
        <taxon>Gammaproteobacteria</taxon>
        <taxon>Moraxellales</taxon>
        <taxon>Moraxellaceae</taxon>
        <taxon>Acinetobacter</taxon>
        <taxon>Acinetobacter calcoaceticus/baumannii complex</taxon>
    </lineage>
</organism>
<dbReference type="Pfam" id="PF13558">
    <property type="entry name" value="SbcC_Walker_B"/>
    <property type="match status" value="1"/>
</dbReference>